<evidence type="ECO:0000259" key="1">
    <source>
        <dbReference type="SMART" id="SM00635"/>
    </source>
</evidence>
<sequence length="659" mass="72026">MKFKEIPITFLHLSAVDGHGRTISSSHKNMQVYPPFNLQPRKLTLAVGSVQQVKWEGGPHPQNRVKFSVSDRSIAVVTETGLVRGVAVGVVKLRGALQTQDTEALITFLQDEVEVEVFNLTAVRIQAPLVTLSVGTEMPVYVMGSDSGQNPLSLGSVESGLSFHWSLRKAGVLEIKTRHAEVGVSVSPSHSFSALVRARAPGRTSLKVCVQLQQINASNTSLSDHLTDEIQILVFEEMQLTAGSPGSILMSPLSQYPLQRAGLVTVDDQGVLRTGPDTGLAILEVYAMDICGINQTLLITVEVSVYFDKYSLPAFPLGWSIRMRALYYDNMGRQFHSHNIQTLVTANRDDLVQLIVDKGSQPFLVQTASPGLTVLRVQGDTTNPFLSDYTPLFVMPAISEPPGFLRSGDVICFNSPITDHQGQRGRWDVSSSEILQMNSETGVAFAKNSGTVVVYYRLEGGQQTFREVIISLFYFMLLTEASLYDSLLTCLSCPVSAQYSCRISVQPQSDSILHLLSTWPLSIHLSACLRTQSAPAALLSLPQSPPSFQSSLQLPYVPAFHCPVTKIQLSSQRPVAEITVFGTTDMLSTLKVQSDTPDIVLSDPVRSDEDPTLLLISVYPTSHFLDQLPSTASITLYTDLSPQKHFVLVTGVMDNLESG</sequence>
<dbReference type="Gene3D" id="2.60.40.1080">
    <property type="match status" value="1"/>
</dbReference>
<dbReference type="Pfam" id="PF26181">
    <property type="entry name" value="Ig_NUP210_13th"/>
    <property type="match status" value="1"/>
</dbReference>
<dbReference type="Pfam" id="PF02368">
    <property type="entry name" value="Big_2"/>
    <property type="match status" value="1"/>
</dbReference>
<feature type="domain" description="BIG2" evidence="1">
    <location>
        <begin position="32"/>
        <end position="107"/>
    </location>
</feature>
<evidence type="ECO:0000313" key="3">
    <source>
        <dbReference type="Proteomes" id="UP000472270"/>
    </source>
</evidence>
<dbReference type="InterPro" id="IPR045197">
    <property type="entry name" value="NUP210-like"/>
</dbReference>
<accession>A0A673J8V1</accession>
<reference evidence="2" key="1">
    <citation type="submission" date="2025-08" db="UniProtKB">
        <authorList>
            <consortium name="Ensembl"/>
        </authorList>
    </citation>
    <scope>IDENTIFICATION</scope>
</reference>
<evidence type="ECO:0000313" key="2">
    <source>
        <dbReference type="Ensembl" id="ENSSRHP00000049270.1"/>
    </source>
</evidence>
<dbReference type="InterPro" id="IPR057586">
    <property type="entry name" value="Ig_NUP210_16th"/>
</dbReference>
<dbReference type="GO" id="GO:0005643">
    <property type="term" value="C:nuclear pore"/>
    <property type="evidence" value="ECO:0007669"/>
    <property type="project" value="TreeGrafter"/>
</dbReference>
<dbReference type="AlphaFoldDB" id="A0A673J8V1"/>
<dbReference type="InterPro" id="IPR055094">
    <property type="entry name" value="NUP210_Ig15"/>
</dbReference>
<organism evidence="2 3">
    <name type="scientific">Sinocyclocheilus rhinocerous</name>
    <dbReference type="NCBI Taxonomy" id="307959"/>
    <lineage>
        <taxon>Eukaryota</taxon>
        <taxon>Metazoa</taxon>
        <taxon>Chordata</taxon>
        <taxon>Craniata</taxon>
        <taxon>Vertebrata</taxon>
        <taxon>Euteleostomi</taxon>
        <taxon>Actinopterygii</taxon>
        <taxon>Neopterygii</taxon>
        <taxon>Teleostei</taxon>
        <taxon>Ostariophysi</taxon>
        <taxon>Cypriniformes</taxon>
        <taxon>Cyprinidae</taxon>
        <taxon>Cyprininae</taxon>
        <taxon>Sinocyclocheilus</taxon>
    </lineage>
</organism>
<dbReference type="Pfam" id="PF22959">
    <property type="entry name" value="Ig_NUP210_15th"/>
    <property type="match status" value="1"/>
</dbReference>
<dbReference type="SMART" id="SM00635">
    <property type="entry name" value="BID_2"/>
    <property type="match status" value="1"/>
</dbReference>
<protein>
    <recommendedName>
        <fullName evidence="1">BIG2 domain-containing protein</fullName>
    </recommendedName>
</protein>
<proteinExistence type="predicted"/>
<dbReference type="Proteomes" id="UP000472270">
    <property type="component" value="Unassembled WGS sequence"/>
</dbReference>
<dbReference type="Ensembl" id="ENSSRHT00000050660.1">
    <property type="protein sequence ID" value="ENSSRHP00000049270.1"/>
    <property type="gene ID" value="ENSSRHG00000024791.1"/>
</dbReference>
<name>A0A673J8V1_9TELE</name>
<reference evidence="2" key="2">
    <citation type="submission" date="2025-09" db="UniProtKB">
        <authorList>
            <consortium name="Ensembl"/>
        </authorList>
    </citation>
    <scope>IDENTIFICATION</scope>
</reference>
<dbReference type="InterPro" id="IPR003343">
    <property type="entry name" value="Big_2"/>
</dbReference>
<keyword evidence="3" id="KW-1185">Reference proteome</keyword>
<dbReference type="InterPro" id="IPR058779">
    <property type="entry name" value="Ig_NUP210_13th"/>
</dbReference>
<dbReference type="Pfam" id="PF25354">
    <property type="entry name" value="Ig_NUP210_16th"/>
    <property type="match status" value="1"/>
</dbReference>
<dbReference type="PANTHER" id="PTHR23019">
    <property type="entry name" value="NUCLEAR PORE MEMBRANE GLYCOPROTEIN GP210-RELATED"/>
    <property type="match status" value="1"/>
</dbReference>
<dbReference type="PANTHER" id="PTHR23019:SF1">
    <property type="entry name" value="NUCLEAR PORE MEMBRANE GLYCOPROTEIN 210-LIKE"/>
    <property type="match status" value="1"/>
</dbReference>